<feature type="region of interest" description="Disordered" evidence="1">
    <location>
        <begin position="28"/>
        <end position="55"/>
    </location>
</feature>
<evidence type="ECO:0008006" key="4">
    <source>
        <dbReference type="Google" id="ProtNLM"/>
    </source>
</evidence>
<dbReference type="EMBL" id="JBITDC010000035">
    <property type="protein sequence ID" value="MFI5681896.1"/>
    <property type="molecule type" value="Genomic_DNA"/>
</dbReference>
<feature type="compositionally biased region" description="Basic residues" evidence="1">
    <location>
        <begin position="41"/>
        <end position="55"/>
    </location>
</feature>
<accession>A0ABW7YHI8</accession>
<organism evidence="2 3">
    <name type="scientific">Streptomyces cellulosae</name>
    <dbReference type="NCBI Taxonomy" id="1968"/>
    <lineage>
        <taxon>Bacteria</taxon>
        <taxon>Bacillati</taxon>
        <taxon>Actinomycetota</taxon>
        <taxon>Actinomycetes</taxon>
        <taxon>Kitasatosporales</taxon>
        <taxon>Streptomycetaceae</taxon>
        <taxon>Streptomyces</taxon>
    </lineage>
</organism>
<comment type="caution">
    <text evidence="2">The sequence shown here is derived from an EMBL/GenBank/DDBJ whole genome shotgun (WGS) entry which is preliminary data.</text>
</comment>
<dbReference type="Proteomes" id="UP001612415">
    <property type="component" value="Unassembled WGS sequence"/>
</dbReference>
<keyword evidence="3" id="KW-1185">Reference proteome</keyword>
<protein>
    <recommendedName>
        <fullName evidence="4">STAS domain-containing protein</fullName>
    </recommendedName>
</protein>
<proteinExistence type="predicted"/>
<dbReference type="Gene3D" id="3.30.750.24">
    <property type="entry name" value="STAS domain"/>
    <property type="match status" value="1"/>
</dbReference>
<reference evidence="2 3" key="1">
    <citation type="submission" date="2024-10" db="EMBL/GenBank/DDBJ databases">
        <title>The Natural Products Discovery Center: Release of the First 8490 Sequenced Strains for Exploring Actinobacteria Biosynthetic Diversity.</title>
        <authorList>
            <person name="Kalkreuter E."/>
            <person name="Kautsar S.A."/>
            <person name="Yang D."/>
            <person name="Bader C.D."/>
            <person name="Teijaro C.N."/>
            <person name="Fluegel L."/>
            <person name="Davis C.M."/>
            <person name="Simpson J.R."/>
            <person name="Lauterbach L."/>
            <person name="Steele A.D."/>
            <person name="Gui C."/>
            <person name="Meng S."/>
            <person name="Li G."/>
            <person name="Viehrig K."/>
            <person name="Ye F."/>
            <person name="Su P."/>
            <person name="Kiefer A.F."/>
            <person name="Nichols A."/>
            <person name="Cepeda A.J."/>
            <person name="Yan W."/>
            <person name="Fan B."/>
            <person name="Jiang Y."/>
            <person name="Adhikari A."/>
            <person name="Zheng C.-J."/>
            <person name="Schuster L."/>
            <person name="Cowan T.M."/>
            <person name="Smanski M.J."/>
            <person name="Chevrette M.G."/>
            <person name="De Carvalho L.P.S."/>
            <person name="Shen B."/>
        </authorList>
    </citation>
    <scope>NUCLEOTIDE SEQUENCE [LARGE SCALE GENOMIC DNA]</scope>
    <source>
        <strain evidence="2 3">NPDC051599</strain>
    </source>
</reference>
<dbReference type="InterPro" id="IPR036513">
    <property type="entry name" value="STAS_dom_sf"/>
</dbReference>
<name>A0ABW7YHI8_STRCE</name>
<dbReference type="RefSeq" id="WP_398663030.1">
    <property type="nucleotide sequence ID" value="NZ_JBITDC010000035.1"/>
</dbReference>
<gene>
    <name evidence="2" type="ORF">ACIA8P_46310</name>
</gene>
<evidence type="ECO:0000313" key="2">
    <source>
        <dbReference type="EMBL" id="MFI5681896.1"/>
    </source>
</evidence>
<evidence type="ECO:0000256" key="1">
    <source>
        <dbReference type="SAM" id="MobiDB-lite"/>
    </source>
</evidence>
<sequence length="55" mass="6327">MDSSGINVLIAAHQSMRDAHGWLRLASARESRSRRPGPGTSRRHRGERARWWSRC</sequence>
<evidence type="ECO:0000313" key="3">
    <source>
        <dbReference type="Proteomes" id="UP001612415"/>
    </source>
</evidence>